<dbReference type="InterPro" id="IPR034165">
    <property type="entry name" value="NifB_C"/>
</dbReference>
<dbReference type="InterPro" id="IPR051840">
    <property type="entry name" value="NifX/NifY_domain"/>
</dbReference>
<evidence type="ECO:0000313" key="4">
    <source>
        <dbReference type="Proteomes" id="UP000008888"/>
    </source>
</evidence>
<dbReference type="SUPFAM" id="SSF53146">
    <property type="entry name" value="Nitrogenase accessory factor-like"/>
    <property type="match status" value="1"/>
</dbReference>
<sequence>MLEFPLKLAVATKEGLAISEHFGHAKQFHIYAVYPDRCQLLETRQVAHYCLGQHSDQSAMAGILEAIKDCHAVFVAKIGDGPTEKLNKIGVRAVGHYAYEAIEVSLLDYVGQLMTGEAEHAC</sequence>
<evidence type="ECO:0000313" key="3">
    <source>
        <dbReference type="EMBL" id="AEG01064.1"/>
    </source>
</evidence>
<dbReference type="InterPro" id="IPR003731">
    <property type="entry name" value="Di-Nase_FeMo-co_biosynth"/>
</dbReference>
<dbReference type="HOGENOM" id="CLU_104194_3_2_6"/>
<reference evidence="4" key="3">
    <citation type="submission" date="2011-05" db="EMBL/GenBank/DDBJ databases">
        <title>Complete sequence of Methylomonas methanica MC09.</title>
        <authorList>
            <consortium name="US DOE Joint Genome Institute"/>
            <person name="Lucas S."/>
            <person name="Han J."/>
            <person name="Lapidus A."/>
            <person name="Cheng J.-F."/>
            <person name="Goodwin L."/>
            <person name="Pitluck S."/>
            <person name="Peters L."/>
            <person name="Mikhailova N."/>
            <person name="Teshima H."/>
            <person name="Han C."/>
            <person name="Tapia R."/>
            <person name="Land M."/>
            <person name="Hauser L."/>
            <person name="Kyrpides N."/>
            <person name="Ivanova N."/>
            <person name="Pagani I."/>
            <person name="Stein L."/>
            <person name="Woyke T."/>
        </authorList>
    </citation>
    <scope>NUCLEOTIDE SEQUENCE [LARGE SCALE GENOMIC DNA]</scope>
    <source>
        <strain evidence="4">MC09</strain>
    </source>
</reference>
<dbReference type="KEGG" id="mmt:Metme_2678"/>
<feature type="domain" description="Dinitrogenase iron-molybdenum cofactor biosynthesis" evidence="2">
    <location>
        <begin position="16"/>
        <end position="103"/>
    </location>
</feature>
<protein>
    <submittedName>
        <fullName evidence="3">Dinitrogenase iron-molybdenum cofactor biosynthesis protein</fullName>
    </submittedName>
</protein>
<dbReference type="Pfam" id="PF02579">
    <property type="entry name" value="Nitro_FeMo-Co"/>
    <property type="match status" value="1"/>
</dbReference>
<organism evidence="3 4">
    <name type="scientific">Methylomonas methanica (strain DSM 25384 / MC09)</name>
    <dbReference type="NCBI Taxonomy" id="857087"/>
    <lineage>
        <taxon>Bacteria</taxon>
        <taxon>Pseudomonadati</taxon>
        <taxon>Pseudomonadota</taxon>
        <taxon>Gammaproteobacteria</taxon>
        <taxon>Methylococcales</taxon>
        <taxon>Methylococcaceae</taxon>
        <taxon>Methylomonas</taxon>
    </lineage>
</organism>
<dbReference type="InterPro" id="IPR036105">
    <property type="entry name" value="DiNase_FeMo-co_biosyn_sf"/>
</dbReference>
<keyword evidence="1" id="KW-0535">Nitrogen fixation</keyword>
<evidence type="ECO:0000259" key="2">
    <source>
        <dbReference type="Pfam" id="PF02579"/>
    </source>
</evidence>
<proteinExistence type="predicted"/>
<evidence type="ECO:0000256" key="1">
    <source>
        <dbReference type="ARBA" id="ARBA00023231"/>
    </source>
</evidence>
<reference evidence="3 4" key="1">
    <citation type="journal article" date="2011" name="J. Bacteriol.">
        <title>Complete Genome Sequence of the Aerobic Marine Methanotroph Methylomonas methanica MC09.</title>
        <authorList>
            <person name="Boden R."/>
            <person name="Cunliffe M."/>
            <person name="Scanlan J."/>
            <person name="Moussard H."/>
            <person name="Kits K.D."/>
            <person name="Klotz M.G."/>
            <person name="Jetten M.S."/>
            <person name="Vuilleumier S."/>
            <person name="Han J."/>
            <person name="Peters L."/>
            <person name="Mikhailova N."/>
            <person name="Teshima H."/>
            <person name="Tapia R."/>
            <person name="Kyrpides N."/>
            <person name="Ivanova N."/>
            <person name="Pagani I."/>
            <person name="Cheng J.F."/>
            <person name="Goodwin L."/>
            <person name="Han C."/>
            <person name="Hauser L."/>
            <person name="Land M.L."/>
            <person name="Lapidus A."/>
            <person name="Lucas S."/>
            <person name="Pitluck S."/>
            <person name="Woyke T."/>
            <person name="Stein L."/>
            <person name="Murrell J.C."/>
        </authorList>
    </citation>
    <scope>NUCLEOTIDE SEQUENCE [LARGE SCALE GENOMIC DNA]</scope>
    <source>
        <strain evidence="3 4">MC09</strain>
    </source>
</reference>
<dbReference type="Gene3D" id="3.30.420.130">
    <property type="entry name" value="Dinitrogenase iron-molybdenum cofactor biosynthesis domain"/>
    <property type="match status" value="1"/>
</dbReference>
<dbReference type="PANTHER" id="PTHR33937">
    <property type="entry name" value="IRON-MOLYBDENUM PROTEIN-RELATED-RELATED"/>
    <property type="match status" value="1"/>
</dbReference>
<keyword evidence="4" id="KW-1185">Reference proteome</keyword>
<dbReference type="CDD" id="cd00852">
    <property type="entry name" value="NifB"/>
    <property type="match status" value="1"/>
</dbReference>
<dbReference type="AlphaFoldDB" id="F9ZYF9"/>
<gene>
    <name evidence="3" type="ordered locus">Metme_2678</name>
</gene>
<dbReference type="PANTHER" id="PTHR33937:SF1">
    <property type="entry name" value="IRON-MOLIBDENUM COFACTOR PROCESSING PROTEIN"/>
    <property type="match status" value="1"/>
</dbReference>
<reference key="2">
    <citation type="submission" date="2011-05" db="EMBL/GenBank/DDBJ databases">
        <title>Complete genome sequence of the aerobic marine methanotroph Methylomonas methanica MC09.</title>
        <authorList>
            <person name="Boden R."/>
            <person name="Cunliffe M."/>
            <person name="Scanlan J."/>
            <person name="Moussard H."/>
            <person name="Kits K.D."/>
            <person name="Klotz M."/>
            <person name="Jetten M."/>
            <person name="Vuilleumier S."/>
            <person name="Han J."/>
            <person name="Peters L."/>
            <person name="Mikhailova N."/>
            <person name="Teshima H."/>
            <person name="Tapia R."/>
            <person name="Kyrpides N."/>
            <person name="Ivanova N."/>
            <person name="Pagani I."/>
            <person name="Cheng J.-F."/>
            <person name="Goodwin L."/>
            <person name="Han C."/>
            <person name="Hauser L."/>
            <person name="Land M."/>
            <person name="Lapidus A."/>
            <person name="Lucas S."/>
            <person name="Pitluck S."/>
            <person name="Woyke T."/>
            <person name="Stein L.Y."/>
            <person name="Murrell C."/>
        </authorList>
    </citation>
    <scope>NUCLEOTIDE SEQUENCE</scope>
    <source>
        <strain>MC09</strain>
    </source>
</reference>
<dbReference type="EMBL" id="CP002738">
    <property type="protein sequence ID" value="AEG01064.1"/>
    <property type="molecule type" value="Genomic_DNA"/>
</dbReference>
<dbReference type="OrthoDB" id="280278at2"/>
<dbReference type="Proteomes" id="UP000008888">
    <property type="component" value="Chromosome"/>
</dbReference>
<dbReference type="RefSeq" id="WP_013819300.1">
    <property type="nucleotide sequence ID" value="NC_015572.1"/>
</dbReference>
<name>F9ZYF9_METMM</name>
<dbReference type="STRING" id="857087.Metme_2678"/>
<accession>F9ZYF9</accession>
<dbReference type="eggNOG" id="COG1433">
    <property type="taxonomic scope" value="Bacteria"/>
</dbReference>